<accession>A0A1F6DTX3</accession>
<organism evidence="2 3">
    <name type="scientific">Candidatus Kaiserbacteria bacterium RIFCSPHIGHO2_02_FULL_55_17</name>
    <dbReference type="NCBI Taxonomy" id="1798496"/>
    <lineage>
        <taxon>Bacteria</taxon>
        <taxon>Candidatus Kaiseribacteriota</taxon>
    </lineage>
</organism>
<sequence>MEKDEKMLPLGEPTLHFYPPPEAAATPAAKSALEKNVPANLPGVPSPKQQQWGVLISIVIIVLMIIIGAFYSWGKRIAQEQAPVIPSTSSQ</sequence>
<evidence type="ECO:0000256" key="1">
    <source>
        <dbReference type="SAM" id="Phobius"/>
    </source>
</evidence>
<dbReference type="EMBL" id="MFLJ01000008">
    <property type="protein sequence ID" value="OGG64895.1"/>
    <property type="molecule type" value="Genomic_DNA"/>
</dbReference>
<name>A0A1F6DTX3_9BACT</name>
<keyword evidence="1" id="KW-1133">Transmembrane helix</keyword>
<feature type="transmembrane region" description="Helical" evidence="1">
    <location>
        <begin position="52"/>
        <end position="73"/>
    </location>
</feature>
<proteinExistence type="predicted"/>
<keyword evidence="1" id="KW-0472">Membrane</keyword>
<protein>
    <submittedName>
        <fullName evidence="2">Uncharacterized protein</fullName>
    </submittedName>
</protein>
<dbReference type="Proteomes" id="UP000177232">
    <property type="component" value="Unassembled WGS sequence"/>
</dbReference>
<comment type="caution">
    <text evidence="2">The sequence shown here is derived from an EMBL/GenBank/DDBJ whole genome shotgun (WGS) entry which is preliminary data.</text>
</comment>
<gene>
    <name evidence="2" type="ORF">A3C94_00110</name>
</gene>
<dbReference type="AlphaFoldDB" id="A0A1F6DTX3"/>
<keyword evidence="1" id="KW-0812">Transmembrane</keyword>
<dbReference type="STRING" id="1798496.A3C94_00110"/>
<reference evidence="2 3" key="1">
    <citation type="journal article" date="2016" name="Nat. Commun.">
        <title>Thousands of microbial genomes shed light on interconnected biogeochemical processes in an aquifer system.</title>
        <authorList>
            <person name="Anantharaman K."/>
            <person name="Brown C.T."/>
            <person name="Hug L.A."/>
            <person name="Sharon I."/>
            <person name="Castelle C.J."/>
            <person name="Probst A.J."/>
            <person name="Thomas B.C."/>
            <person name="Singh A."/>
            <person name="Wilkins M.J."/>
            <person name="Karaoz U."/>
            <person name="Brodie E.L."/>
            <person name="Williams K.H."/>
            <person name="Hubbard S.S."/>
            <person name="Banfield J.F."/>
        </authorList>
    </citation>
    <scope>NUCLEOTIDE SEQUENCE [LARGE SCALE GENOMIC DNA]</scope>
</reference>
<evidence type="ECO:0000313" key="2">
    <source>
        <dbReference type="EMBL" id="OGG64895.1"/>
    </source>
</evidence>
<evidence type="ECO:0000313" key="3">
    <source>
        <dbReference type="Proteomes" id="UP000177232"/>
    </source>
</evidence>